<evidence type="ECO:0000313" key="2">
    <source>
        <dbReference type="Proteomes" id="UP000324222"/>
    </source>
</evidence>
<protein>
    <submittedName>
        <fullName evidence="1">Uncharacterized protein</fullName>
    </submittedName>
</protein>
<sequence length="65" mass="7214">MQDKERERLQGCSSCPGILVLLFPVDNITEQVYDIVHVPGRPIVACHCCTALPGRIWTGKPPLQN</sequence>
<proteinExistence type="predicted"/>
<dbReference type="AlphaFoldDB" id="A0A5B7DSY5"/>
<gene>
    <name evidence="1" type="ORF">E2C01_017255</name>
</gene>
<evidence type="ECO:0000313" key="1">
    <source>
        <dbReference type="EMBL" id="MPC24179.1"/>
    </source>
</evidence>
<comment type="caution">
    <text evidence="1">The sequence shown here is derived from an EMBL/GenBank/DDBJ whole genome shotgun (WGS) entry which is preliminary data.</text>
</comment>
<name>A0A5B7DSY5_PORTR</name>
<accession>A0A5B7DSY5</accession>
<keyword evidence="2" id="KW-1185">Reference proteome</keyword>
<reference evidence="1 2" key="1">
    <citation type="submission" date="2019-05" db="EMBL/GenBank/DDBJ databases">
        <title>Another draft genome of Portunus trituberculatus and its Hox gene families provides insights of decapod evolution.</title>
        <authorList>
            <person name="Jeong J.-H."/>
            <person name="Song I."/>
            <person name="Kim S."/>
            <person name="Choi T."/>
            <person name="Kim D."/>
            <person name="Ryu S."/>
            <person name="Kim W."/>
        </authorList>
    </citation>
    <scope>NUCLEOTIDE SEQUENCE [LARGE SCALE GENOMIC DNA]</scope>
    <source>
        <tissue evidence="1">Muscle</tissue>
    </source>
</reference>
<dbReference type="Proteomes" id="UP000324222">
    <property type="component" value="Unassembled WGS sequence"/>
</dbReference>
<dbReference type="EMBL" id="VSRR010001298">
    <property type="protein sequence ID" value="MPC24179.1"/>
    <property type="molecule type" value="Genomic_DNA"/>
</dbReference>
<organism evidence="1 2">
    <name type="scientific">Portunus trituberculatus</name>
    <name type="common">Swimming crab</name>
    <name type="synonym">Neptunus trituberculatus</name>
    <dbReference type="NCBI Taxonomy" id="210409"/>
    <lineage>
        <taxon>Eukaryota</taxon>
        <taxon>Metazoa</taxon>
        <taxon>Ecdysozoa</taxon>
        <taxon>Arthropoda</taxon>
        <taxon>Crustacea</taxon>
        <taxon>Multicrustacea</taxon>
        <taxon>Malacostraca</taxon>
        <taxon>Eumalacostraca</taxon>
        <taxon>Eucarida</taxon>
        <taxon>Decapoda</taxon>
        <taxon>Pleocyemata</taxon>
        <taxon>Brachyura</taxon>
        <taxon>Eubrachyura</taxon>
        <taxon>Portunoidea</taxon>
        <taxon>Portunidae</taxon>
        <taxon>Portuninae</taxon>
        <taxon>Portunus</taxon>
    </lineage>
</organism>